<reference evidence="4 5" key="1">
    <citation type="submission" date="2019-06" db="EMBL/GenBank/DDBJ databases">
        <title>A novel bacterium of genus Amaricoccus, isolated from marine sediment.</title>
        <authorList>
            <person name="Huang H."/>
            <person name="Mo K."/>
            <person name="Hu Y."/>
        </authorList>
    </citation>
    <scope>NUCLEOTIDE SEQUENCE [LARGE SCALE GENOMIC DNA]</scope>
    <source>
        <strain evidence="4 5">HB172011</strain>
    </source>
</reference>
<dbReference type="AlphaFoldDB" id="A0A501WJB9"/>
<proteinExistence type="predicted"/>
<comment type="caution">
    <text evidence="4">The sequence shown here is derived from an EMBL/GenBank/DDBJ whole genome shotgun (WGS) entry which is preliminary data.</text>
</comment>
<feature type="domain" description="Phage terminase large subunit GpA ATPase" evidence="2">
    <location>
        <begin position="42"/>
        <end position="288"/>
    </location>
</feature>
<evidence type="ECO:0000256" key="1">
    <source>
        <dbReference type="SAM" id="MobiDB-lite"/>
    </source>
</evidence>
<dbReference type="Gene3D" id="3.40.50.300">
    <property type="entry name" value="P-loop containing nucleotide triphosphate hydrolases"/>
    <property type="match status" value="1"/>
</dbReference>
<evidence type="ECO:0000259" key="3">
    <source>
        <dbReference type="Pfam" id="PF20454"/>
    </source>
</evidence>
<feature type="region of interest" description="Disordered" evidence="1">
    <location>
        <begin position="133"/>
        <end position="164"/>
    </location>
</feature>
<dbReference type="RefSeq" id="WP_140455995.1">
    <property type="nucleotide sequence ID" value="NZ_VFRP01000033.1"/>
</dbReference>
<dbReference type="Proteomes" id="UP000319255">
    <property type="component" value="Unassembled WGS sequence"/>
</dbReference>
<dbReference type="Pfam" id="PF20454">
    <property type="entry name" value="GpA_nuclease"/>
    <property type="match status" value="1"/>
</dbReference>
<protein>
    <submittedName>
        <fullName evidence="4">Terminase</fullName>
    </submittedName>
</protein>
<accession>A0A501WJB9</accession>
<evidence type="ECO:0000313" key="4">
    <source>
        <dbReference type="EMBL" id="TPE47237.1"/>
    </source>
</evidence>
<dbReference type="InterPro" id="IPR046453">
    <property type="entry name" value="GpA_ATPase"/>
</dbReference>
<sequence>MGFLAPAEAAVARGFAAALRPPPPPDITRWCEENVIFDERSPFPGPFDITRFPFLRGVHEVLSPEHPAREVTVKGSAQWGKTVSVVNPTLGAWFEYGPLDALVVHPTMSAAADWTRTKWLPLRRQAPSLRRIFGDGRGEQTDTTQNQETLARDGSLKVASAGSPADLTGTTRRLVIMDDVAKYEMSDKGDPESLAESRASAFEDAKILRVSTSLIKGTCRIGKAFARSDQRLYHVPCPHCGNMAPLTWENFKASIDPERLHAAHFTCEACGAAIHHGHKEAMVSAGRWVATNPAGDHPGFFLWRAYAPQRDWASIAVEYARVMGWSTLAAGEAREADTEPEAETEQTFFNDVLGLEYEQASGGQDWTRLRDRVEKSEEGAYLARGRVPARGVMLTGGVDCQGDRIELQIVAWGRDRRSWVIDHVVIPHHIGEEAGRDALDAHLRAKWRTTAGLELGLDALAIDSSAYTDDVWTWVKRYPRHRVIAIKGSSSQNGPIMMPMQERRRDGKPNKARTKQGFMLNVSQMKADFYARLEREDPDARGFVAFATGLGDEFYRQITAEVRVLRRQRSGVVTSQWELVEATRRNEALDAHLYAEAAARRAGWAAMTELQWDALDAERGVAPPEAQRELFDMLAPTVAPVAPPAAEERRQRVRMMP</sequence>
<dbReference type="GO" id="GO:0004519">
    <property type="term" value="F:endonuclease activity"/>
    <property type="evidence" value="ECO:0007669"/>
    <property type="project" value="InterPro"/>
</dbReference>
<dbReference type="GO" id="GO:0016887">
    <property type="term" value="F:ATP hydrolysis activity"/>
    <property type="evidence" value="ECO:0007669"/>
    <property type="project" value="InterPro"/>
</dbReference>
<dbReference type="Pfam" id="PF05876">
    <property type="entry name" value="GpA_ATPase"/>
    <property type="match status" value="1"/>
</dbReference>
<evidence type="ECO:0000313" key="5">
    <source>
        <dbReference type="Proteomes" id="UP000319255"/>
    </source>
</evidence>
<feature type="domain" description="Terminase large subunit GpA endonuclease" evidence="3">
    <location>
        <begin position="297"/>
        <end position="605"/>
    </location>
</feature>
<dbReference type="InterPro" id="IPR027417">
    <property type="entry name" value="P-loop_NTPase"/>
</dbReference>
<evidence type="ECO:0000259" key="2">
    <source>
        <dbReference type="Pfam" id="PF05876"/>
    </source>
</evidence>
<name>A0A501WJB9_9RHOB</name>
<organism evidence="4 5">
    <name type="scientific">Amaricoccus solimangrovi</name>
    <dbReference type="NCBI Taxonomy" id="2589815"/>
    <lineage>
        <taxon>Bacteria</taxon>
        <taxon>Pseudomonadati</taxon>
        <taxon>Pseudomonadota</taxon>
        <taxon>Alphaproteobacteria</taxon>
        <taxon>Rhodobacterales</taxon>
        <taxon>Paracoccaceae</taxon>
        <taxon>Amaricoccus</taxon>
    </lineage>
</organism>
<dbReference type="InterPro" id="IPR046454">
    <property type="entry name" value="GpA_endonuclease"/>
</dbReference>
<dbReference type="OrthoDB" id="5181253at2"/>
<dbReference type="EMBL" id="VFRP01000033">
    <property type="protein sequence ID" value="TPE47237.1"/>
    <property type="molecule type" value="Genomic_DNA"/>
</dbReference>
<gene>
    <name evidence="4" type="ORF">FJM51_20500</name>
</gene>
<keyword evidence="5" id="KW-1185">Reference proteome</keyword>